<dbReference type="Gene3D" id="3.30.1330.100">
    <property type="entry name" value="CofE-like"/>
    <property type="match status" value="1"/>
</dbReference>
<dbReference type="InterPro" id="IPR002847">
    <property type="entry name" value="F420-0_gamma-glut_ligase-dom"/>
</dbReference>
<comment type="caution">
    <text evidence="2">The sequence shown here is derived from an EMBL/GenBank/DDBJ whole genome shotgun (WGS) entry which is preliminary data.</text>
</comment>
<evidence type="ECO:0000313" key="3">
    <source>
        <dbReference type="Proteomes" id="UP000533476"/>
    </source>
</evidence>
<reference evidence="2 3" key="1">
    <citation type="submission" date="2020-04" db="EMBL/GenBank/DDBJ databases">
        <authorList>
            <person name="Zhang R."/>
            <person name="Schippers A."/>
        </authorList>
    </citation>
    <scope>NUCLEOTIDE SEQUENCE [LARGE SCALE GENOMIC DNA]</scope>
    <source>
        <strain evidence="2 3">DSM 109850</strain>
    </source>
</reference>
<protein>
    <recommendedName>
        <fullName evidence="1">Coenzyme F420:L-glutamate ligase-like domain-containing protein</fullName>
    </recommendedName>
</protein>
<accession>A0A7Y0L6B8</accession>
<evidence type="ECO:0000313" key="2">
    <source>
        <dbReference type="EMBL" id="NMP23250.1"/>
    </source>
</evidence>
<dbReference type="SUPFAM" id="SSF144010">
    <property type="entry name" value="CofE-like"/>
    <property type="match status" value="1"/>
</dbReference>
<dbReference type="AlphaFoldDB" id="A0A7Y0L6B8"/>
<dbReference type="Proteomes" id="UP000533476">
    <property type="component" value="Unassembled WGS sequence"/>
</dbReference>
<organism evidence="2 3">
    <name type="scientific">Sulfobacillus harzensis</name>
    <dbReference type="NCBI Taxonomy" id="2729629"/>
    <lineage>
        <taxon>Bacteria</taxon>
        <taxon>Bacillati</taxon>
        <taxon>Bacillota</taxon>
        <taxon>Clostridia</taxon>
        <taxon>Eubacteriales</taxon>
        <taxon>Clostridiales Family XVII. Incertae Sedis</taxon>
        <taxon>Sulfobacillus</taxon>
    </lineage>
</organism>
<evidence type="ECO:0000259" key="1">
    <source>
        <dbReference type="Pfam" id="PF01996"/>
    </source>
</evidence>
<dbReference type="EMBL" id="JABBVZ010000044">
    <property type="protein sequence ID" value="NMP23250.1"/>
    <property type="molecule type" value="Genomic_DNA"/>
</dbReference>
<name>A0A7Y0L6B8_9FIRM</name>
<feature type="domain" description="Coenzyme F420:L-glutamate ligase-like" evidence="1">
    <location>
        <begin position="2"/>
        <end position="94"/>
    </location>
</feature>
<keyword evidence="3" id="KW-1185">Reference proteome</keyword>
<gene>
    <name evidence="2" type="ORF">HIJ39_12970</name>
</gene>
<sequence length="254" mass="27467">MIKTHLVRPGERLVDTLAPYLEGRLEPGDILVLSEKIVAIAEGRAVLLKMVKPRPLARFLARHVRPLGYGIGFRRAETMEMAIREVGSLRIIMASAVGAVDRFVGRSGDFYRIAGRRVASIDGPGPTTIPPYNRYIVLAPRQPEQVLGAIKRRFGCDAAVVDVNDVGSEVLAATPGLDHELVRQLMRDNPMGQGAQGTPVAVLRPTKEDKPVSHWPDHVAPGGAAWVMPLGGSADIALRIGRESGDPDQQAVDL</sequence>
<proteinExistence type="predicted"/>
<dbReference type="Pfam" id="PF01996">
    <property type="entry name" value="F420_ligase"/>
    <property type="match status" value="1"/>
</dbReference>